<dbReference type="InterPro" id="IPR007492">
    <property type="entry name" value="LytTR_DNA-bd_dom"/>
</dbReference>
<sequence>MLRIAICDDEITIVEQIRQHLEDIGNSINRQLEIVEFYSGVRLVEATSKKGNFDIIFLDIEMDIMNGINTALKIRETDINVLLIYVSSHEGYYQQLFDVEPFRFIKKPINKKVFQDIFLKATQRLDMKVRDFHFQYNKSIIKIPLKDIMYFVSERRTINIHTEDKIYTYYDKLDSVEKSVKNDNIIFIRIHKSYLVNYQYIKQWEYTQVTLYNGYSIQISEERRKKIRKIYMELLGGIRDD</sequence>
<feature type="modified residue" description="4-aspartylphosphate" evidence="3">
    <location>
        <position position="59"/>
    </location>
</feature>
<dbReference type="PROSITE" id="PS50110">
    <property type="entry name" value="RESPONSE_REGULATORY"/>
    <property type="match status" value="1"/>
</dbReference>
<dbReference type="Gene3D" id="2.40.50.1020">
    <property type="entry name" value="LytTr DNA-binding domain"/>
    <property type="match status" value="1"/>
</dbReference>
<evidence type="ECO:0000259" key="5">
    <source>
        <dbReference type="PROSITE" id="PS50930"/>
    </source>
</evidence>
<dbReference type="EMBL" id="RJVG01000021">
    <property type="protein sequence ID" value="ROR21356.1"/>
    <property type="molecule type" value="Genomic_DNA"/>
</dbReference>
<dbReference type="CDD" id="cd00156">
    <property type="entry name" value="REC"/>
    <property type="match status" value="1"/>
</dbReference>
<dbReference type="RefSeq" id="WP_123611011.1">
    <property type="nucleotide sequence ID" value="NZ_RJVG01000021.1"/>
</dbReference>
<dbReference type="PANTHER" id="PTHR37299">
    <property type="entry name" value="TRANSCRIPTIONAL REGULATOR-RELATED"/>
    <property type="match status" value="1"/>
</dbReference>
<dbReference type="Proteomes" id="UP000273083">
    <property type="component" value="Unassembled WGS sequence"/>
</dbReference>
<evidence type="ECO:0000313" key="6">
    <source>
        <dbReference type="EMBL" id="ROR21356.1"/>
    </source>
</evidence>
<evidence type="ECO:0000256" key="3">
    <source>
        <dbReference type="PROSITE-ProRule" id="PRU00169"/>
    </source>
</evidence>
<evidence type="ECO:0000313" key="7">
    <source>
        <dbReference type="Proteomes" id="UP000273083"/>
    </source>
</evidence>
<dbReference type="OrthoDB" id="9802383at2"/>
<keyword evidence="7" id="KW-1185">Reference proteome</keyword>
<dbReference type="SUPFAM" id="SSF52172">
    <property type="entry name" value="CheY-like"/>
    <property type="match status" value="1"/>
</dbReference>
<proteinExistence type="predicted"/>
<gene>
    <name evidence="6" type="ORF">EDD66_12117</name>
</gene>
<accession>A0A3N1X3H8</accession>
<dbReference type="InterPro" id="IPR046947">
    <property type="entry name" value="LytR-like"/>
</dbReference>
<keyword evidence="3" id="KW-0597">Phosphoprotein</keyword>
<evidence type="ECO:0000259" key="4">
    <source>
        <dbReference type="PROSITE" id="PS50110"/>
    </source>
</evidence>
<organism evidence="6 7">
    <name type="scientific">Mobilisporobacter senegalensis</name>
    <dbReference type="NCBI Taxonomy" id="1329262"/>
    <lineage>
        <taxon>Bacteria</taxon>
        <taxon>Bacillati</taxon>
        <taxon>Bacillota</taxon>
        <taxon>Clostridia</taxon>
        <taxon>Lachnospirales</taxon>
        <taxon>Lachnospiraceae</taxon>
        <taxon>Mobilisporobacter</taxon>
    </lineage>
</organism>
<dbReference type="InterPro" id="IPR011006">
    <property type="entry name" value="CheY-like_superfamily"/>
</dbReference>
<dbReference type="Gene3D" id="3.40.50.2300">
    <property type="match status" value="1"/>
</dbReference>
<protein>
    <recommendedName>
        <fullName evidence="1">Stage 0 sporulation protein A homolog</fullName>
    </recommendedName>
</protein>
<dbReference type="GO" id="GO:0000156">
    <property type="term" value="F:phosphorelay response regulator activity"/>
    <property type="evidence" value="ECO:0007669"/>
    <property type="project" value="InterPro"/>
</dbReference>
<dbReference type="Pfam" id="PF04397">
    <property type="entry name" value="LytTR"/>
    <property type="match status" value="1"/>
</dbReference>
<feature type="domain" description="Response regulatory" evidence="4">
    <location>
        <begin position="3"/>
        <end position="122"/>
    </location>
</feature>
<dbReference type="InterPro" id="IPR001789">
    <property type="entry name" value="Sig_transdc_resp-reg_receiver"/>
</dbReference>
<name>A0A3N1X3H8_9FIRM</name>
<dbReference type="AlphaFoldDB" id="A0A3N1X3H8"/>
<reference evidence="6 7" key="1">
    <citation type="submission" date="2018-11" db="EMBL/GenBank/DDBJ databases">
        <title>Genomic Encyclopedia of Type Strains, Phase IV (KMG-IV): sequencing the most valuable type-strain genomes for metagenomic binning, comparative biology and taxonomic classification.</title>
        <authorList>
            <person name="Goeker M."/>
        </authorList>
    </citation>
    <scope>NUCLEOTIDE SEQUENCE [LARGE SCALE GENOMIC DNA]</scope>
    <source>
        <strain evidence="6 7">DSM 26537</strain>
    </source>
</reference>
<dbReference type="SMART" id="SM00850">
    <property type="entry name" value="LytTR"/>
    <property type="match status" value="1"/>
</dbReference>
<dbReference type="Pfam" id="PF00072">
    <property type="entry name" value="Response_reg"/>
    <property type="match status" value="1"/>
</dbReference>
<dbReference type="GO" id="GO:0003677">
    <property type="term" value="F:DNA binding"/>
    <property type="evidence" value="ECO:0007669"/>
    <property type="project" value="InterPro"/>
</dbReference>
<comment type="caution">
    <text evidence="6">The sequence shown here is derived from an EMBL/GenBank/DDBJ whole genome shotgun (WGS) entry which is preliminary data.</text>
</comment>
<evidence type="ECO:0000256" key="2">
    <source>
        <dbReference type="ARBA" id="ARBA00024867"/>
    </source>
</evidence>
<evidence type="ECO:0000256" key="1">
    <source>
        <dbReference type="ARBA" id="ARBA00018672"/>
    </source>
</evidence>
<comment type="function">
    <text evidence="2">May play the central regulatory role in sporulation. It may be an element of the effector pathway responsible for the activation of sporulation genes in response to nutritional stress. Spo0A may act in concert with spo0H (a sigma factor) to control the expression of some genes that are critical to the sporulation process.</text>
</comment>
<feature type="domain" description="HTH LytTR-type" evidence="5">
    <location>
        <begin position="132"/>
        <end position="233"/>
    </location>
</feature>
<dbReference type="PANTHER" id="PTHR37299:SF1">
    <property type="entry name" value="STAGE 0 SPORULATION PROTEIN A HOMOLOG"/>
    <property type="match status" value="1"/>
</dbReference>
<dbReference type="PROSITE" id="PS50930">
    <property type="entry name" value="HTH_LYTTR"/>
    <property type="match status" value="1"/>
</dbReference>
<dbReference type="SMART" id="SM00448">
    <property type="entry name" value="REC"/>
    <property type="match status" value="1"/>
</dbReference>